<dbReference type="Proteomes" id="UP000005615">
    <property type="component" value="Unassembled WGS sequence"/>
</dbReference>
<comment type="caution">
    <text evidence="1">The sequence shown here is derived from an EMBL/GenBank/DDBJ whole genome shotgun (WGS) entry which is preliminary data.</text>
</comment>
<dbReference type="Pfam" id="PF06804">
    <property type="entry name" value="Lipoprotein_18"/>
    <property type="match status" value="1"/>
</dbReference>
<dbReference type="AlphaFoldDB" id="F3KYN0"/>
<keyword evidence="1" id="KW-0449">Lipoprotein</keyword>
<dbReference type="STRING" id="2518989.IMCC3088_1983"/>
<evidence type="ECO:0000313" key="2">
    <source>
        <dbReference type="Proteomes" id="UP000005615"/>
    </source>
</evidence>
<dbReference type="InterPro" id="IPR042268">
    <property type="entry name" value="BamC_C"/>
</dbReference>
<dbReference type="Gene3D" id="3.30.310.170">
    <property type="entry name" value="Outer membrane protein assembly factor BamC"/>
    <property type="match status" value="1"/>
</dbReference>
<dbReference type="OrthoDB" id="9772575at2"/>
<gene>
    <name evidence="1" type="ORF">IMCC3088_1983</name>
</gene>
<protein>
    <submittedName>
        <fullName evidence="1">Lipoprotein</fullName>
    </submittedName>
</protein>
<dbReference type="RefSeq" id="WP_009574497.1">
    <property type="nucleotide sequence ID" value="NZ_AEIG01000005.1"/>
</dbReference>
<accession>F3KYN0</accession>
<reference evidence="1 2" key="1">
    <citation type="journal article" date="2011" name="J. Bacteriol.">
        <title>Genome sequence of strain IMCC3088, a proteorhodopsin-containing marine bacterium belonging to the OM60/NOR5 clade.</title>
        <authorList>
            <person name="Jang Y."/>
            <person name="Oh H.M."/>
            <person name="Kang I."/>
            <person name="Lee K."/>
            <person name="Yang S.J."/>
            <person name="Cho J.C."/>
        </authorList>
    </citation>
    <scope>NUCLEOTIDE SEQUENCE [LARGE SCALE GENOMIC DNA]</scope>
    <source>
        <strain evidence="1 2">IMCC3088</strain>
    </source>
</reference>
<dbReference type="eggNOG" id="COG3317">
    <property type="taxonomic scope" value="Bacteria"/>
</dbReference>
<name>F3KYN0_9GAMM</name>
<sequence length="346" mass="38379">MNNPIIKSVAVGFLVVNVSACGYLFGEQGLFPSKADDYKKSKEEPLLTLPEGVQSSHIEEVYSIPPVENAYVSPVEFEAPRPQPLVAATAADTVRIQKLGEESWALVNVAPGQLWPQVRSFLASVNWPVAAVDPQAGIIDTQYLPLKDDEREARFRLRVERGVQRGTSELHVVHMYRAVDDAWPDRSDDFKIESDVLQSIAQYIANSTEEASVSMIADRSISAEGKMRSVDVSANEAYLELELPFDRAWASLQIALENSGFGVDDLNRSEGTYYVTYKGDNADEDEGWFGWLFSDDENPLIGQGFTVTLKTLQNDVQEIRLNPVTPAEIPERGQPMLISVIKGNIN</sequence>
<dbReference type="EMBL" id="AEIG01000005">
    <property type="protein sequence ID" value="EGG30794.1"/>
    <property type="molecule type" value="Genomic_DNA"/>
</dbReference>
<proteinExistence type="predicted"/>
<keyword evidence="2" id="KW-1185">Reference proteome</keyword>
<dbReference type="InterPro" id="IPR010653">
    <property type="entry name" value="NlpB/DapX"/>
</dbReference>
<evidence type="ECO:0000313" key="1">
    <source>
        <dbReference type="EMBL" id="EGG30794.1"/>
    </source>
</evidence>
<organism evidence="1 2">
    <name type="scientific">Aequoribacter fuscus</name>
    <dbReference type="NCBI Taxonomy" id="2518989"/>
    <lineage>
        <taxon>Bacteria</taxon>
        <taxon>Pseudomonadati</taxon>
        <taxon>Pseudomonadota</taxon>
        <taxon>Gammaproteobacteria</taxon>
        <taxon>Cellvibrionales</taxon>
        <taxon>Halieaceae</taxon>
        <taxon>Aequoribacter</taxon>
    </lineage>
</organism>